<evidence type="ECO:0000256" key="5">
    <source>
        <dbReference type="ARBA" id="ARBA00022989"/>
    </source>
</evidence>
<dbReference type="Proteomes" id="UP000297031">
    <property type="component" value="Chromosome"/>
</dbReference>
<keyword evidence="4 7" id="KW-0812">Transmembrane</keyword>
<feature type="domain" description="Glycine transporter" evidence="8">
    <location>
        <begin position="10"/>
        <end position="83"/>
    </location>
</feature>
<feature type="domain" description="Glycine transporter" evidence="8">
    <location>
        <begin position="94"/>
        <end position="167"/>
    </location>
</feature>
<dbReference type="GO" id="GO:0005886">
    <property type="term" value="C:plasma membrane"/>
    <property type="evidence" value="ECO:0007669"/>
    <property type="project" value="UniProtKB-SubCell"/>
</dbReference>
<dbReference type="PANTHER" id="PTHR30506">
    <property type="entry name" value="INNER MEMBRANE PROTEIN"/>
    <property type="match status" value="1"/>
</dbReference>
<dbReference type="EMBL" id="CP039393">
    <property type="protein sequence ID" value="QCD35063.1"/>
    <property type="molecule type" value="Genomic_DNA"/>
</dbReference>
<dbReference type="RefSeq" id="WP_136409884.1">
    <property type="nucleotide sequence ID" value="NZ_CP039393.1"/>
</dbReference>
<feature type="transmembrane region" description="Helical" evidence="7">
    <location>
        <begin position="93"/>
        <end position="112"/>
    </location>
</feature>
<protein>
    <submittedName>
        <fullName evidence="9">Trimeric intracellular cation channel family protein</fullName>
    </submittedName>
</protein>
<feature type="transmembrane region" description="Helical" evidence="7">
    <location>
        <begin position="173"/>
        <end position="191"/>
    </location>
</feature>
<feature type="transmembrane region" description="Helical" evidence="7">
    <location>
        <begin position="6"/>
        <end position="28"/>
    </location>
</feature>
<evidence type="ECO:0000256" key="3">
    <source>
        <dbReference type="ARBA" id="ARBA00022475"/>
    </source>
</evidence>
<evidence type="ECO:0000256" key="6">
    <source>
        <dbReference type="ARBA" id="ARBA00023136"/>
    </source>
</evidence>
<accession>A0A4P7VDX9</accession>
<sequence length="212" mass="23260">MDVEQTFLFIIEVVGTVAFAISGIRMAAAKHFDWFGAYVVGLVTAIGGGTVRDLLLNIPVFWMQTWWYIAVTGLSLIVVIVFRRILVKTRVLFLFDTIGLALFVVIGIQKTLAVDYPFWVAVIMGITTGALGGVLRDILVNNEPLLFQKDIYATACLAGGLVYWVAYYCGLSMPAQGIACAVTVIAMRLLAVRYSWSLPVLVDIDENTGNKV</sequence>
<evidence type="ECO:0000256" key="7">
    <source>
        <dbReference type="SAM" id="Phobius"/>
    </source>
</evidence>
<organism evidence="9 10">
    <name type="scientific">Muribaculum gordoncarteri</name>
    <dbReference type="NCBI Taxonomy" id="2530390"/>
    <lineage>
        <taxon>Bacteria</taxon>
        <taxon>Pseudomonadati</taxon>
        <taxon>Bacteroidota</taxon>
        <taxon>Bacteroidia</taxon>
        <taxon>Bacteroidales</taxon>
        <taxon>Muribaculaceae</taxon>
        <taxon>Muribaculum</taxon>
    </lineage>
</organism>
<reference evidence="9 10" key="1">
    <citation type="submission" date="2019-02" db="EMBL/GenBank/DDBJ databases">
        <title>Isolation and identification of novel species under the genus Muribaculum.</title>
        <authorList>
            <person name="Miyake S."/>
            <person name="Ding Y."/>
            <person name="Low A."/>
            <person name="Soh M."/>
            <person name="Seedorf H."/>
        </authorList>
    </citation>
    <scope>NUCLEOTIDE SEQUENCE [LARGE SCALE GENOMIC DNA]</scope>
    <source>
        <strain evidence="9 10">TLL-A4</strain>
    </source>
</reference>
<dbReference type="OrthoDB" id="9791874at2"/>
<dbReference type="KEGG" id="mgod:E7746_03790"/>
<comment type="subcellular location">
    <subcellularLocation>
        <location evidence="1">Cell membrane</location>
        <topology evidence="1">Multi-pass membrane protein</topology>
    </subcellularLocation>
</comment>
<name>A0A4P7VDX9_9BACT</name>
<evidence type="ECO:0000313" key="9">
    <source>
        <dbReference type="EMBL" id="QCD35063.1"/>
    </source>
</evidence>
<dbReference type="InterPro" id="IPR005115">
    <property type="entry name" value="Gly_transporter"/>
</dbReference>
<feature type="transmembrane region" description="Helical" evidence="7">
    <location>
        <begin position="35"/>
        <end position="54"/>
    </location>
</feature>
<evidence type="ECO:0000313" key="10">
    <source>
        <dbReference type="Proteomes" id="UP000297031"/>
    </source>
</evidence>
<feature type="transmembrane region" description="Helical" evidence="7">
    <location>
        <begin position="151"/>
        <end position="167"/>
    </location>
</feature>
<keyword evidence="10" id="KW-1185">Reference proteome</keyword>
<evidence type="ECO:0000259" key="8">
    <source>
        <dbReference type="Pfam" id="PF03458"/>
    </source>
</evidence>
<proteinExistence type="inferred from homology"/>
<keyword evidence="3" id="KW-1003">Cell membrane</keyword>
<evidence type="ECO:0000256" key="1">
    <source>
        <dbReference type="ARBA" id="ARBA00004651"/>
    </source>
</evidence>
<dbReference type="AlphaFoldDB" id="A0A4P7VDX9"/>
<gene>
    <name evidence="9" type="ORF">E7746_03790</name>
</gene>
<keyword evidence="5 7" id="KW-1133">Transmembrane helix</keyword>
<dbReference type="Pfam" id="PF03458">
    <property type="entry name" value="Gly_transporter"/>
    <property type="match status" value="2"/>
</dbReference>
<evidence type="ECO:0000256" key="4">
    <source>
        <dbReference type="ARBA" id="ARBA00022692"/>
    </source>
</evidence>
<feature type="transmembrane region" description="Helical" evidence="7">
    <location>
        <begin position="118"/>
        <end position="139"/>
    </location>
</feature>
<feature type="transmembrane region" description="Helical" evidence="7">
    <location>
        <begin position="66"/>
        <end position="86"/>
    </location>
</feature>
<dbReference type="PANTHER" id="PTHR30506:SF3">
    <property type="entry name" value="UPF0126 INNER MEMBRANE PROTEIN YADS-RELATED"/>
    <property type="match status" value="1"/>
</dbReference>
<evidence type="ECO:0000256" key="2">
    <source>
        <dbReference type="ARBA" id="ARBA00008193"/>
    </source>
</evidence>
<keyword evidence="6 7" id="KW-0472">Membrane</keyword>
<comment type="similarity">
    <text evidence="2">Belongs to the UPF0126 family.</text>
</comment>